<keyword evidence="2" id="KW-1185">Reference proteome</keyword>
<name>A0A0N0BDE3_9HYME</name>
<dbReference type="EMBL" id="KQ435867">
    <property type="protein sequence ID" value="KOX70288.1"/>
    <property type="molecule type" value="Genomic_DNA"/>
</dbReference>
<accession>A0A0N0BDE3</accession>
<evidence type="ECO:0000313" key="2">
    <source>
        <dbReference type="Proteomes" id="UP000053105"/>
    </source>
</evidence>
<organism evidence="1 2">
    <name type="scientific">Melipona quadrifasciata</name>
    <dbReference type="NCBI Taxonomy" id="166423"/>
    <lineage>
        <taxon>Eukaryota</taxon>
        <taxon>Metazoa</taxon>
        <taxon>Ecdysozoa</taxon>
        <taxon>Arthropoda</taxon>
        <taxon>Hexapoda</taxon>
        <taxon>Insecta</taxon>
        <taxon>Pterygota</taxon>
        <taxon>Neoptera</taxon>
        <taxon>Endopterygota</taxon>
        <taxon>Hymenoptera</taxon>
        <taxon>Apocrita</taxon>
        <taxon>Aculeata</taxon>
        <taxon>Apoidea</taxon>
        <taxon>Anthophila</taxon>
        <taxon>Apidae</taxon>
        <taxon>Melipona</taxon>
    </lineage>
</organism>
<dbReference type="AlphaFoldDB" id="A0A0N0BDE3"/>
<sequence>MKLAFRLGSICDKKVVVASCCCIPRCEADTIAPAGLRAVANLNSFRVLDPLAMLSREQDGHAVYVERTARRIVLLKFETTFGYR</sequence>
<evidence type="ECO:0000313" key="1">
    <source>
        <dbReference type="EMBL" id="KOX70288.1"/>
    </source>
</evidence>
<proteinExistence type="predicted"/>
<dbReference type="Proteomes" id="UP000053105">
    <property type="component" value="Unassembled WGS sequence"/>
</dbReference>
<protein>
    <submittedName>
        <fullName evidence="1">Uncharacterized protein</fullName>
    </submittedName>
</protein>
<reference evidence="1 2" key="1">
    <citation type="submission" date="2015-07" db="EMBL/GenBank/DDBJ databases">
        <title>The genome of Melipona quadrifasciata.</title>
        <authorList>
            <person name="Pan H."/>
            <person name="Kapheim K."/>
        </authorList>
    </citation>
    <scope>NUCLEOTIDE SEQUENCE [LARGE SCALE GENOMIC DNA]</scope>
    <source>
        <strain evidence="1">0111107301</strain>
        <tissue evidence="1">Whole body</tissue>
    </source>
</reference>
<gene>
    <name evidence="1" type="ORF">WN51_05238</name>
</gene>